<proteinExistence type="predicted"/>
<dbReference type="GeneID" id="85445025"/>
<dbReference type="EMBL" id="JAHLJV010000009">
    <property type="protein sequence ID" value="KAK1597084.1"/>
    <property type="molecule type" value="Genomic_DNA"/>
</dbReference>
<evidence type="ECO:0000313" key="2">
    <source>
        <dbReference type="EMBL" id="KAK1597084.1"/>
    </source>
</evidence>
<organism evidence="2 3">
    <name type="scientific">Colletotrichum navitas</name>
    <dbReference type="NCBI Taxonomy" id="681940"/>
    <lineage>
        <taxon>Eukaryota</taxon>
        <taxon>Fungi</taxon>
        <taxon>Dikarya</taxon>
        <taxon>Ascomycota</taxon>
        <taxon>Pezizomycotina</taxon>
        <taxon>Sordariomycetes</taxon>
        <taxon>Hypocreomycetidae</taxon>
        <taxon>Glomerellales</taxon>
        <taxon>Glomerellaceae</taxon>
        <taxon>Colletotrichum</taxon>
        <taxon>Colletotrichum graminicola species complex</taxon>
    </lineage>
</organism>
<feature type="compositionally biased region" description="Basic and acidic residues" evidence="1">
    <location>
        <begin position="133"/>
        <end position="148"/>
    </location>
</feature>
<evidence type="ECO:0000313" key="3">
    <source>
        <dbReference type="Proteomes" id="UP001230504"/>
    </source>
</evidence>
<comment type="caution">
    <text evidence="2">The sequence shown here is derived from an EMBL/GenBank/DDBJ whole genome shotgun (WGS) entry which is preliminary data.</text>
</comment>
<name>A0AAD8Q7G4_9PEZI</name>
<feature type="region of interest" description="Disordered" evidence="1">
    <location>
        <begin position="205"/>
        <end position="262"/>
    </location>
</feature>
<feature type="region of interest" description="Disordered" evidence="1">
    <location>
        <begin position="1"/>
        <end position="52"/>
    </location>
</feature>
<reference evidence="2" key="1">
    <citation type="submission" date="2021-06" db="EMBL/GenBank/DDBJ databases">
        <title>Comparative genomics, transcriptomics and evolutionary studies reveal genomic signatures of adaptation to plant cell wall in hemibiotrophic fungi.</title>
        <authorList>
            <consortium name="DOE Joint Genome Institute"/>
            <person name="Baroncelli R."/>
            <person name="Diaz J.F."/>
            <person name="Benocci T."/>
            <person name="Peng M."/>
            <person name="Battaglia E."/>
            <person name="Haridas S."/>
            <person name="Andreopoulos W."/>
            <person name="Labutti K."/>
            <person name="Pangilinan J."/>
            <person name="Floch G.L."/>
            <person name="Makela M.R."/>
            <person name="Henrissat B."/>
            <person name="Grigoriev I.V."/>
            <person name="Crouch J.A."/>
            <person name="De Vries R.P."/>
            <person name="Sukno S.A."/>
            <person name="Thon M.R."/>
        </authorList>
    </citation>
    <scope>NUCLEOTIDE SEQUENCE</scope>
    <source>
        <strain evidence="2">CBS 125086</strain>
    </source>
</reference>
<keyword evidence="3" id="KW-1185">Reference proteome</keyword>
<dbReference type="AlphaFoldDB" id="A0AAD8Q7G4"/>
<feature type="region of interest" description="Disordered" evidence="1">
    <location>
        <begin position="77"/>
        <end position="98"/>
    </location>
</feature>
<dbReference type="Proteomes" id="UP001230504">
    <property type="component" value="Unassembled WGS sequence"/>
</dbReference>
<feature type="compositionally biased region" description="Basic and acidic residues" evidence="1">
    <location>
        <begin position="239"/>
        <end position="253"/>
    </location>
</feature>
<dbReference type="RefSeq" id="XP_060417898.1">
    <property type="nucleotide sequence ID" value="XM_060560785.1"/>
</dbReference>
<feature type="region of interest" description="Disordered" evidence="1">
    <location>
        <begin position="128"/>
        <end position="193"/>
    </location>
</feature>
<feature type="compositionally biased region" description="Low complexity" evidence="1">
    <location>
        <begin position="33"/>
        <end position="42"/>
    </location>
</feature>
<feature type="compositionally biased region" description="Low complexity" evidence="1">
    <location>
        <begin position="150"/>
        <end position="163"/>
    </location>
</feature>
<protein>
    <submittedName>
        <fullName evidence="2">Uncharacterized protein</fullName>
    </submittedName>
</protein>
<sequence length="262" mass="30534">MSRMSRSSRDTKSGVLTRTRGDTTMTRTRRSHSPSTRSRSSSAGPREHRRPSIKTAAVFVAAVAVATICLHKLWPRNSHKDHWEPSPASSSGRLSRRRNAIRDRHNGYLDYDDHNVFDRNDYVRNDRRRRRLREREQYPAPSRSDRRSRGYGSDSDGDSYQSDEYLPSPSERFSNRRGAIDEDLRSKSRGIGALDDNEIVRYERQSNMSCEEERPQRPQYNEAVADWSRRGSQLPPSPSDERSYKGESDYADRRSRRRPVYH</sequence>
<accession>A0AAD8Q7G4</accession>
<evidence type="ECO:0000256" key="1">
    <source>
        <dbReference type="SAM" id="MobiDB-lite"/>
    </source>
</evidence>
<gene>
    <name evidence="2" type="ORF">LY79DRAFT_587556</name>
</gene>